<comment type="caution">
    <text evidence="1">The sequence shown here is derived from an EMBL/GenBank/DDBJ whole genome shotgun (WGS) entry which is preliminary data.</text>
</comment>
<gene>
    <name evidence="1" type="ORF">L6452_42822</name>
</gene>
<reference evidence="1 2" key="2">
    <citation type="journal article" date="2022" name="Mol. Ecol. Resour.">
        <title>The genomes of chicory, endive, great burdock and yacon provide insights into Asteraceae paleo-polyploidization history and plant inulin production.</title>
        <authorList>
            <person name="Fan W."/>
            <person name="Wang S."/>
            <person name="Wang H."/>
            <person name="Wang A."/>
            <person name="Jiang F."/>
            <person name="Liu H."/>
            <person name="Zhao H."/>
            <person name="Xu D."/>
            <person name="Zhang Y."/>
        </authorList>
    </citation>
    <scope>NUCLEOTIDE SEQUENCE [LARGE SCALE GENOMIC DNA]</scope>
    <source>
        <strain evidence="2">cv. Niubang</strain>
    </source>
</reference>
<dbReference type="Proteomes" id="UP001055879">
    <property type="component" value="Linkage Group LG17"/>
</dbReference>
<protein>
    <submittedName>
        <fullName evidence="1">Uncharacterized protein</fullName>
    </submittedName>
</protein>
<reference evidence="2" key="1">
    <citation type="journal article" date="2022" name="Mol. Ecol. Resour.">
        <title>The genomes of chicory, endive, great burdock and yacon provide insights into Asteraceae palaeo-polyploidization history and plant inulin production.</title>
        <authorList>
            <person name="Fan W."/>
            <person name="Wang S."/>
            <person name="Wang H."/>
            <person name="Wang A."/>
            <person name="Jiang F."/>
            <person name="Liu H."/>
            <person name="Zhao H."/>
            <person name="Xu D."/>
            <person name="Zhang Y."/>
        </authorList>
    </citation>
    <scope>NUCLEOTIDE SEQUENCE [LARGE SCALE GENOMIC DNA]</scope>
    <source>
        <strain evidence="2">cv. Niubang</strain>
    </source>
</reference>
<organism evidence="1 2">
    <name type="scientific">Arctium lappa</name>
    <name type="common">Greater burdock</name>
    <name type="synonym">Lappa major</name>
    <dbReference type="NCBI Taxonomy" id="4217"/>
    <lineage>
        <taxon>Eukaryota</taxon>
        <taxon>Viridiplantae</taxon>
        <taxon>Streptophyta</taxon>
        <taxon>Embryophyta</taxon>
        <taxon>Tracheophyta</taxon>
        <taxon>Spermatophyta</taxon>
        <taxon>Magnoliopsida</taxon>
        <taxon>eudicotyledons</taxon>
        <taxon>Gunneridae</taxon>
        <taxon>Pentapetalae</taxon>
        <taxon>asterids</taxon>
        <taxon>campanulids</taxon>
        <taxon>Asterales</taxon>
        <taxon>Asteraceae</taxon>
        <taxon>Carduoideae</taxon>
        <taxon>Cardueae</taxon>
        <taxon>Arctiinae</taxon>
        <taxon>Arctium</taxon>
    </lineage>
</organism>
<accession>A0ACB8XIQ1</accession>
<sequence length="1047" mass="116050">MPTPVSSARQCLTEEAARALDDAVVVARRRSHSQTTSLHAVSALLSLPTSTLRDACARARSSAYSPRLQFRALELCVSVSLDRLPSSKTKTPDDEPPVSNSLMAAIKRSQANQRRHPETFHLYQMHQQLHSSQTTSLSCVKVELKHFVLSILDDPIVSRVFGDAGFRSTDIKLAVLHPPPVTGFQKSVRFPPLFLCNLPDSNTNRTGFNFPFAVDQGEEDFKRIGQILNKKTSKNPLLIGVSSDSVLAGFTDSLKIGKNGFLPTEISGLNAIAIDKEIREFVLGNLSEEMMDLKLKEVRDKVESCTGCGLIVNFGELKLFVDVGTTSGSVEHVVSELSGLVESCGGKLWLIGSVGSYETYMKILAKFPGLEKELDLNLLPITCSKLNTNGSHLKSSLMGSFVPFGGFFPVPTELENSSSNTDQSRTRCSLCNEKYEHEVSVALKRGRMVSVADQQSLSLTSWLQVPESDTGKGSNVIEAKDHGGVFNALVAGLQRKWNDICHRLHHDQQNNSQITVGVPFPHHSPSDPKRAEISGKDSNQERFRNLSPSDQRDFQKTQHLQLTVSSEADNGLSQKPPVDFFATTKRASTTSSPATSITTDLGLGTIYVSPDLEPRPHDHKARIRDLCGSGSAEVDKMSTKSYEKDYKALYRALADKVGDRDGSIHAISETISRCRTGNGIRHGSSQRQDIWLMFSGSDRVGKKKICTALAEVVFGSRESLIAIDLNFENQIRHPSSIFDRQSVNFCDLSFRGKTITDFIAEELSKKPRSLILLEHIDKADSVTQDNLSRAIRTGKLSDSRGRETRITDAIFVTTSSSSKEADLLSYSEERILNAKAFQMRILVESATEPRSSSILLLPTQSTSRNPMISNKRKLIESGDFEIMVPAVKKSNSCFDLNLPVEEAEESENSENESVSETKEVWLEEFLDQVDEKVIFDPFDFDSKAETILNEIGICFWKSFGSNYALEIENEVMVQVLASCWLSDRKDAIRNWIDTVLFMGFMESKQKQKHGVEIENRSSMVKLVAVEGVNVEDDDGLCVHLPSRIMVK</sequence>
<evidence type="ECO:0000313" key="2">
    <source>
        <dbReference type="Proteomes" id="UP001055879"/>
    </source>
</evidence>
<evidence type="ECO:0000313" key="1">
    <source>
        <dbReference type="EMBL" id="KAI3667753.1"/>
    </source>
</evidence>
<keyword evidence="2" id="KW-1185">Reference proteome</keyword>
<dbReference type="EMBL" id="CM042063">
    <property type="protein sequence ID" value="KAI3667753.1"/>
    <property type="molecule type" value="Genomic_DNA"/>
</dbReference>
<proteinExistence type="predicted"/>
<name>A0ACB8XIQ1_ARCLA</name>